<dbReference type="AlphaFoldDB" id="A0A2L0F111"/>
<dbReference type="GO" id="GO:0016787">
    <property type="term" value="F:hydrolase activity"/>
    <property type="evidence" value="ECO:0007669"/>
    <property type="project" value="InterPro"/>
</dbReference>
<sequence>MRNGIAIIDIDRHVMEPMGLWPEYLPAKYRDVAPDVRPLAPPDEPLGARLARLGDHALLPTPPVVTVGGKPICRGMTEVGYIEVGLHAEEHRRELIAAETAAGQLATMDAAGVDVAVLHPTYTGFLVYDEEIDADRSRAYARAYNRWLADQCRRDPTRLKGAALISRHDPAQMVADLDAGLADGLSAAVVRPNPVRGRTLGAPELGPFFAACEANDIPLLLHEGTHTRVQTAGASRFQTHFAQHACSHPLEAMMAFLALLEGGVFERHPGLRVGFLESGCGWLPYWLWRLDEIEYAQLSNEVSGRVNRRPSSYFRRQCWIAFEPGEAMLAHSVGAIGEDRVVFGTDFPHVDHDPTIVARLFDGGAPLPGEVLRAALWDNPARLMGLSEAARPRGA</sequence>
<dbReference type="PANTHER" id="PTHR21240:SF28">
    <property type="entry name" value="ISO-OROTATE DECARBOXYLASE (EUROFUNG)"/>
    <property type="match status" value="1"/>
</dbReference>
<dbReference type="Proteomes" id="UP000238348">
    <property type="component" value="Chromosome"/>
</dbReference>
<protein>
    <recommendedName>
        <fullName evidence="2">Amidohydrolase-related domain-containing protein</fullName>
    </recommendedName>
</protein>
<dbReference type="RefSeq" id="WP_104983629.1">
    <property type="nucleotide sequence ID" value="NZ_CP012673.1"/>
</dbReference>
<gene>
    <name evidence="3" type="ORF">SOCE26_066970</name>
</gene>
<dbReference type="GO" id="GO:0019748">
    <property type="term" value="P:secondary metabolic process"/>
    <property type="evidence" value="ECO:0007669"/>
    <property type="project" value="TreeGrafter"/>
</dbReference>
<feature type="domain" description="Amidohydrolase-related" evidence="2">
    <location>
        <begin position="98"/>
        <end position="386"/>
    </location>
</feature>
<dbReference type="Gene3D" id="3.20.20.140">
    <property type="entry name" value="Metal-dependent hydrolases"/>
    <property type="match status" value="1"/>
</dbReference>
<dbReference type="InterPro" id="IPR006680">
    <property type="entry name" value="Amidohydro-rel"/>
</dbReference>
<dbReference type="GO" id="GO:0005737">
    <property type="term" value="C:cytoplasm"/>
    <property type="evidence" value="ECO:0007669"/>
    <property type="project" value="TreeGrafter"/>
</dbReference>
<dbReference type="OrthoDB" id="8673173at2"/>
<organism evidence="3 4">
    <name type="scientific">Sorangium cellulosum</name>
    <name type="common">Polyangium cellulosum</name>
    <dbReference type="NCBI Taxonomy" id="56"/>
    <lineage>
        <taxon>Bacteria</taxon>
        <taxon>Pseudomonadati</taxon>
        <taxon>Myxococcota</taxon>
        <taxon>Polyangia</taxon>
        <taxon>Polyangiales</taxon>
        <taxon>Polyangiaceae</taxon>
        <taxon>Sorangium</taxon>
    </lineage>
</organism>
<dbReference type="InterPro" id="IPR032466">
    <property type="entry name" value="Metal_Hydrolase"/>
</dbReference>
<evidence type="ECO:0000313" key="4">
    <source>
        <dbReference type="Proteomes" id="UP000238348"/>
    </source>
</evidence>
<dbReference type="SUPFAM" id="SSF51556">
    <property type="entry name" value="Metallo-dependent hydrolases"/>
    <property type="match status" value="1"/>
</dbReference>
<evidence type="ECO:0000259" key="2">
    <source>
        <dbReference type="Pfam" id="PF04909"/>
    </source>
</evidence>
<evidence type="ECO:0000313" key="3">
    <source>
        <dbReference type="EMBL" id="AUX45216.1"/>
    </source>
</evidence>
<dbReference type="InterPro" id="IPR032465">
    <property type="entry name" value="ACMSD"/>
</dbReference>
<dbReference type="Pfam" id="PF04909">
    <property type="entry name" value="Amidohydro_2"/>
    <property type="match status" value="1"/>
</dbReference>
<dbReference type="EMBL" id="CP012673">
    <property type="protein sequence ID" value="AUX45216.1"/>
    <property type="molecule type" value="Genomic_DNA"/>
</dbReference>
<accession>A0A2L0F111</accession>
<dbReference type="GO" id="GO:0016831">
    <property type="term" value="F:carboxy-lyase activity"/>
    <property type="evidence" value="ECO:0007669"/>
    <property type="project" value="InterPro"/>
</dbReference>
<evidence type="ECO:0000256" key="1">
    <source>
        <dbReference type="ARBA" id="ARBA00023239"/>
    </source>
</evidence>
<reference evidence="3 4" key="1">
    <citation type="submission" date="2015-09" db="EMBL/GenBank/DDBJ databases">
        <title>Sorangium comparison.</title>
        <authorList>
            <person name="Zaburannyi N."/>
            <person name="Bunk B."/>
            <person name="Overmann J."/>
            <person name="Mueller R."/>
        </authorList>
    </citation>
    <scope>NUCLEOTIDE SEQUENCE [LARGE SCALE GENOMIC DNA]</scope>
    <source>
        <strain evidence="3 4">So ce26</strain>
    </source>
</reference>
<keyword evidence="1" id="KW-0456">Lyase</keyword>
<proteinExistence type="predicted"/>
<name>A0A2L0F111_SORCE</name>
<dbReference type="PANTHER" id="PTHR21240">
    <property type="entry name" value="2-AMINO-3-CARBOXYLMUCONATE-6-SEMIALDEHYDE DECARBOXYLASE"/>
    <property type="match status" value="1"/>
</dbReference>